<dbReference type="GO" id="GO:0016832">
    <property type="term" value="F:aldehyde-lyase activity"/>
    <property type="evidence" value="ECO:0007669"/>
    <property type="project" value="TreeGrafter"/>
</dbReference>
<accession>A0A2G5BBJ7</accession>
<dbReference type="EMBL" id="KZ303500">
    <property type="protein sequence ID" value="PIA16381.1"/>
    <property type="molecule type" value="Genomic_DNA"/>
</dbReference>
<evidence type="ECO:0000313" key="6">
    <source>
        <dbReference type="Proteomes" id="UP000242474"/>
    </source>
</evidence>
<dbReference type="Proteomes" id="UP000242474">
    <property type="component" value="Unassembled WGS sequence"/>
</dbReference>
<gene>
    <name evidence="5" type="ORF">COEREDRAFT_42964</name>
</gene>
<keyword evidence="3" id="KW-0456">Lyase</keyword>
<feature type="domain" description="HpcH/HpaI aldolase/citrate lyase" evidence="4">
    <location>
        <begin position="17"/>
        <end position="216"/>
    </location>
</feature>
<dbReference type="STRING" id="763665.A0A2G5BBJ7"/>
<dbReference type="PANTHER" id="PTHR30502">
    <property type="entry name" value="2-KETO-3-DEOXY-L-RHAMNONATE ALDOLASE"/>
    <property type="match status" value="1"/>
</dbReference>
<dbReference type="InterPro" id="IPR050251">
    <property type="entry name" value="HpcH-HpaI_aldolase"/>
</dbReference>
<proteinExistence type="inferred from homology"/>
<sequence length="261" mass="28100">MQLSRLKSKLQRQIPAFGVWLTIPSPLTARALAAQGFDWACIDMEHAPTNPAVMAEMVAAVASCGTCAPIVRVPSQASEWFKWALDAGAHGIIVPMVNTPEELRKAESLCRYPPAGKRSIGAFFAPGVFGLRGPRAMSDYVERVSNDILVIPQIESVEGAINLPNMLKEGGLDAVFVGPYDLNASVRYAQDMQIQDVLAHIEKSAKDAEVPLGIYAPSGAAVGSKVREGYTLVVAASDIECMASSALENLDRARSESRHHR</sequence>
<dbReference type="PANTHER" id="PTHR30502:SF0">
    <property type="entry name" value="PHOSPHOENOLPYRUVATE CARBOXYLASE FAMILY PROTEIN"/>
    <property type="match status" value="1"/>
</dbReference>
<comment type="similarity">
    <text evidence="1">Belongs to the HpcH/HpaI aldolase family.</text>
</comment>
<dbReference type="InterPro" id="IPR015813">
    <property type="entry name" value="Pyrv/PenolPyrv_kinase-like_dom"/>
</dbReference>
<dbReference type="Pfam" id="PF03328">
    <property type="entry name" value="HpcH_HpaI"/>
    <property type="match status" value="1"/>
</dbReference>
<evidence type="ECO:0000259" key="4">
    <source>
        <dbReference type="Pfam" id="PF03328"/>
    </source>
</evidence>
<evidence type="ECO:0000256" key="2">
    <source>
        <dbReference type="ARBA" id="ARBA00022723"/>
    </source>
</evidence>
<keyword evidence="2" id="KW-0479">Metal-binding</keyword>
<name>A0A2G5BBJ7_COERN</name>
<keyword evidence="6" id="KW-1185">Reference proteome</keyword>
<dbReference type="InterPro" id="IPR005000">
    <property type="entry name" value="Aldolase/citrate-lyase_domain"/>
</dbReference>
<dbReference type="InterPro" id="IPR040442">
    <property type="entry name" value="Pyrv_kinase-like_dom_sf"/>
</dbReference>
<dbReference type="GO" id="GO:0046872">
    <property type="term" value="F:metal ion binding"/>
    <property type="evidence" value="ECO:0007669"/>
    <property type="project" value="UniProtKB-KW"/>
</dbReference>
<organism evidence="5 6">
    <name type="scientific">Coemansia reversa (strain ATCC 12441 / NRRL 1564)</name>
    <dbReference type="NCBI Taxonomy" id="763665"/>
    <lineage>
        <taxon>Eukaryota</taxon>
        <taxon>Fungi</taxon>
        <taxon>Fungi incertae sedis</taxon>
        <taxon>Zoopagomycota</taxon>
        <taxon>Kickxellomycotina</taxon>
        <taxon>Kickxellomycetes</taxon>
        <taxon>Kickxellales</taxon>
        <taxon>Kickxellaceae</taxon>
        <taxon>Coemansia</taxon>
    </lineage>
</organism>
<dbReference type="Gene3D" id="3.20.20.60">
    <property type="entry name" value="Phosphoenolpyruvate-binding domains"/>
    <property type="match status" value="1"/>
</dbReference>
<dbReference type="GO" id="GO:0005737">
    <property type="term" value="C:cytoplasm"/>
    <property type="evidence" value="ECO:0007669"/>
    <property type="project" value="TreeGrafter"/>
</dbReference>
<evidence type="ECO:0000256" key="3">
    <source>
        <dbReference type="ARBA" id="ARBA00023239"/>
    </source>
</evidence>
<dbReference type="OrthoDB" id="1621678at2759"/>
<dbReference type="SUPFAM" id="SSF51621">
    <property type="entry name" value="Phosphoenolpyruvate/pyruvate domain"/>
    <property type="match status" value="1"/>
</dbReference>
<evidence type="ECO:0000313" key="5">
    <source>
        <dbReference type="EMBL" id="PIA16381.1"/>
    </source>
</evidence>
<dbReference type="AlphaFoldDB" id="A0A2G5BBJ7"/>
<protein>
    <submittedName>
        <fullName evidence="5">Phosphoenolpyruvate/pyruvate domain-containing protein</fullName>
    </submittedName>
</protein>
<reference evidence="5 6" key="1">
    <citation type="journal article" date="2015" name="Genome Biol. Evol.">
        <title>Phylogenomic analyses indicate that early fungi evolved digesting cell walls of algal ancestors of land plants.</title>
        <authorList>
            <person name="Chang Y."/>
            <person name="Wang S."/>
            <person name="Sekimoto S."/>
            <person name="Aerts A.L."/>
            <person name="Choi C."/>
            <person name="Clum A."/>
            <person name="LaButti K.M."/>
            <person name="Lindquist E.A."/>
            <person name="Yee Ngan C."/>
            <person name="Ohm R.A."/>
            <person name="Salamov A.A."/>
            <person name="Grigoriev I.V."/>
            <person name="Spatafora J.W."/>
            <person name="Berbee M.L."/>
        </authorList>
    </citation>
    <scope>NUCLEOTIDE SEQUENCE [LARGE SCALE GENOMIC DNA]</scope>
    <source>
        <strain evidence="5 6">NRRL 1564</strain>
    </source>
</reference>
<evidence type="ECO:0000256" key="1">
    <source>
        <dbReference type="ARBA" id="ARBA00005568"/>
    </source>
</evidence>
<keyword evidence="5" id="KW-0670">Pyruvate</keyword>